<dbReference type="Pfam" id="PF00072">
    <property type="entry name" value="Response_reg"/>
    <property type="match status" value="1"/>
</dbReference>
<sequence>MKINHSISPPAFTGTQLGKKILLIENDLPLRELLIEIFVDYHFIVKGFEYTENLYELAVRFKPDIIILDYLLPKINGDELCRQIKTKASTATIPIILFSAFNNAVKSNETRNWDAFLAKPFDLDVLINTVKTLIFKQKSKNKLHSSSRTHRPYLNPL</sequence>
<dbReference type="SMART" id="SM00448">
    <property type="entry name" value="REC"/>
    <property type="match status" value="1"/>
</dbReference>
<feature type="domain" description="Response regulatory" evidence="3">
    <location>
        <begin position="20"/>
        <end position="134"/>
    </location>
</feature>
<evidence type="ECO:0000259" key="3">
    <source>
        <dbReference type="PROSITE" id="PS50110"/>
    </source>
</evidence>
<accession>A0ABW5MMC2</accession>
<proteinExistence type="predicted"/>
<evidence type="ECO:0000313" key="4">
    <source>
        <dbReference type="EMBL" id="MFD2582909.1"/>
    </source>
</evidence>
<evidence type="ECO:0000313" key="5">
    <source>
        <dbReference type="Proteomes" id="UP001597461"/>
    </source>
</evidence>
<dbReference type="PANTHER" id="PTHR44591">
    <property type="entry name" value="STRESS RESPONSE REGULATOR PROTEIN 1"/>
    <property type="match status" value="1"/>
</dbReference>
<dbReference type="InterPro" id="IPR001789">
    <property type="entry name" value="Sig_transdc_resp-reg_receiver"/>
</dbReference>
<dbReference type="RefSeq" id="WP_379078420.1">
    <property type="nucleotide sequence ID" value="NZ_JBHULL010000008.1"/>
</dbReference>
<keyword evidence="1 2" id="KW-0597">Phosphoprotein</keyword>
<dbReference type="Gene3D" id="3.40.50.2300">
    <property type="match status" value="1"/>
</dbReference>
<dbReference type="CDD" id="cd00156">
    <property type="entry name" value="REC"/>
    <property type="match status" value="1"/>
</dbReference>
<dbReference type="InterPro" id="IPR050595">
    <property type="entry name" value="Bact_response_regulator"/>
</dbReference>
<dbReference type="EMBL" id="JBHULL010000008">
    <property type="protein sequence ID" value="MFD2582909.1"/>
    <property type="molecule type" value="Genomic_DNA"/>
</dbReference>
<dbReference type="Proteomes" id="UP001597461">
    <property type="component" value="Unassembled WGS sequence"/>
</dbReference>
<dbReference type="PANTHER" id="PTHR44591:SF3">
    <property type="entry name" value="RESPONSE REGULATORY DOMAIN-CONTAINING PROTEIN"/>
    <property type="match status" value="1"/>
</dbReference>
<comment type="caution">
    <text evidence="4">The sequence shown here is derived from an EMBL/GenBank/DDBJ whole genome shotgun (WGS) entry which is preliminary data.</text>
</comment>
<dbReference type="InterPro" id="IPR011006">
    <property type="entry name" value="CheY-like_superfamily"/>
</dbReference>
<dbReference type="PROSITE" id="PS50110">
    <property type="entry name" value="RESPONSE_REGULATORY"/>
    <property type="match status" value="1"/>
</dbReference>
<feature type="modified residue" description="4-aspartylphosphate" evidence="2">
    <location>
        <position position="69"/>
    </location>
</feature>
<organism evidence="4 5">
    <name type="scientific">Pedobacter vanadiisoli</name>
    <dbReference type="NCBI Taxonomy" id="1761975"/>
    <lineage>
        <taxon>Bacteria</taxon>
        <taxon>Pseudomonadati</taxon>
        <taxon>Bacteroidota</taxon>
        <taxon>Sphingobacteriia</taxon>
        <taxon>Sphingobacteriales</taxon>
        <taxon>Sphingobacteriaceae</taxon>
        <taxon>Pedobacter</taxon>
    </lineage>
</organism>
<gene>
    <name evidence="4" type="ORF">ACFSR6_10445</name>
</gene>
<protein>
    <submittedName>
        <fullName evidence="4">Response regulator</fullName>
    </submittedName>
</protein>
<keyword evidence="5" id="KW-1185">Reference proteome</keyword>
<evidence type="ECO:0000256" key="2">
    <source>
        <dbReference type="PROSITE-ProRule" id="PRU00169"/>
    </source>
</evidence>
<reference evidence="5" key="1">
    <citation type="journal article" date="2019" name="Int. J. Syst. Evol. Microbiol.">
        <title>The Global Catalogue of Microorganisms (GCM) 10K type strain sequencing project: providing services to taxonomists for standard genome sequencing and annotation.</title>
        <authorList>
            <consortium name="The Broad Institute Genomics Platform"/>
            <consortium name="The Broad Institute Genome Sequencing Center for Infectious Disease"/>
            <person name="Wu L."/>
            <person name="Ma J."/>
        </authorList>
    </citation>
    <scope>NUCLEOTIDE SEQUENCE [LARGE SCALE GENOMIC DNA]</scope>
    <source>
        <strain evidence="5">KCTC 42866</strain>
    </source>
</reference>
<name>A0ABW5MMC2_9SPHI</name>
<dbReference type="SUPFAM" id="SSF52172">
    <property type="entry name" value="CheY-like"/>
    <property type="match status" value="1"/>
</dbReference>
<evidence type="ECO:0000256" key="1">
    <source>
        <dbReference type="ARBA" id="ARBA00022553"/>
    </source>
</evidence>